<evidence type="ECO:0000313" key="4">
    <source>
        <dbReference type="Proteomes" id="UP001060771"/>
    </source>
</evidence>
<proteinExistence type="predicted"/>
<protein>
    <submittedName>
        <fullName evidence="2">Uncharacterized protein</fullName>
    </submittedName>
</protein>
<accession>A0A830E2J8</accession>
<dbReference type="Proteomes" id="UP001060771">
    <property type="component" value="Chromosome"/>
</dbReference>
<reference evidence="2" key="1">
    <citation type="journal article" date="2014" name="Int. J. Syst. Evol. Microbiol.">
        <title>Complete genome sequence of Corynebacterium casei LMG S-19264T (=DSM 44701T), isolated from a smear-ripened cheese.</title>
        <authorList>
            <consortium name="US DOE Joint Genome Institute (JGI-PGF)"/>
            <person name="Walter F."/>
            <person name="Albersmeier A."/>
            <person name="Kalinowski J."/>
            <person name="Ruckert C."/>
        </authorList>
    </citation>
    <scope>NUCLEOTIDE SEQUENCE</scope>
    <source>
        <strain evidence="2">JCM 11219</strain>
    </source>
</reference>
<dbReference type="EMBL" id="BMNM01000006">
    <property type="protein sequence ID" value="GGI80487.1"/>
    <property type="molecule type" value="Genomic_DNA"/>
</dbReference>
<dbReference type="AlphaFoldDB" id="A0A830E2J8"/>
<evidence type="ECO:0000313" key="3">
    <source>
        <dbReference type="Proteomes" id="UP000657075"/>
    </source>
</evidence>
<reference evidence="4" key="3">
    <citation type="submission" date="2022-09" db="EMBL/GenBank/DDBJ databases">
        <title>Complete genome sequence of Vulcanisaeta souniana.</title>
        <authorList>
            <person name="Kato S."/>
            <person name="Itoh T."/>
            <person name="Ohkuma M."/>
        </authorList>
    </citation>
    <scope>NUCLEOTIDE SEQUENCE [LARGE SCALE GENOMIC DNA]</scope>
    <source>
        <strain evidence="4">JCM 11219</strain>
    </source>
</reference>
<reference evidence="2" key="2">
    <citation type="submission" date="2020-09" db="EMBL/GenBank/DDBJ databases">
        <authorList>
            <person name="Sun Q."/>
            <person name="Ohkuma M."/>
        </authorList>
    </citation>
    <scope>NUCLEOTIDE SEQUENCE</scope>
    <source>
        <strain evidence="2">JCM 11219</strain>
    </source>
</reference>
<organism evidence="2 3">
    <name type="scientific">Vulcanisaeta souniana JCM 11219</name>
    <dbReference type="NCBI Taxonomy" id="1293586"/>
    <lineage>
        <taxon>Archaea</taxon>
        <taxon>Thermoproteota</taxon>
        <taxon>Thermoprotei</taxon>
        <taxon>Thermoproteales</taxon>
        <taxon>Thermoproteaceae</taxon>
        <taxon>Vulcanisaeta</taxon>
    </lineage>
</organism>
<sequence length="86" mass="10291">MRIVYSKDNGDVIFDLVDETSGSVIRRFRIVKKRLLNGRWLIRVYEVNGDREDLFDEYEVPELRTEDVVRRELIRILNGEFGLNPY</sequence>
<dbReference type="Proteomes" id="UP000657075">
    <property type="component" value="Unassembled WGS sequence"/>
</dbReference>
<evidence type="ECO:0000313" key="1">
    <source>
        <dbReference type="EMBL" id="BDR91057.1"/>
    </source>
</evidence>
<name>A0A830E2J8_9CREN</name>
<dbReference type="EMBL" id="AP026830">
    <property type="protein sequence ID" value="BDR91057.1"/>
    <property type="molecule type" value="Genomic_DNA"/>
</dbReference>
<keyword evidence="4" id="KW-1185">Reference proteome</keyword>
<reference evidence="1" key="4">
    <citation type="journal article" date="2023" name="Microbiol. Resour. Announc.">
        <title>Complete Genome Sequence of Vulcanisaeta souniana Strain IC-059, a Hyperthermophilic Archaeon Isolated from Hot Spring Water in Japan.</title>
        <authorList>
            <person name="Kato S."/>
            <person name="Itoh T."/>
            <person name="Wu L."/>
            <person name="Ma J."/>
            <person name="Ohkuma M."/>
        </authorList>
    </citation>
    <scope>NUCLEOTIDE SEQUENCE</scope>
    <source>
        <strain evidence="1">JCM 11219</strain>
    </source>
</reference>
<evidence type="ECO:0000313" key="2">
    <source>
        <dbReference type="EMBL" id="GGI80487.1"/>
    </source>
</evidence>
<dbReference type="GeneID" id="76205703"/>
<dbReference type="RefSeq" id="WP_188603522.1">
    <property type="nucleotide sequence ID" value="NZ_AP026830.1"/>
</dbReference>
<gene>
    <name evidence="2" type="ORF">GCM10007112_16630</name>
    <name evidence="1" type="ORF">Vsou_01500</name>
</gene>